<keyword evidence="1" id="KW-0963">Cytoplasm</keyword>
<dbReference type="EMBL" id="PDCK01000043">
    <property type="protein sequence ID" value="PRQ31302.1"/>
    <property type="molecule type" value="Genomic_DNA"/>
</dbReference>
<dbReference type="Gramene" id="PRQ31302">
    <property type="protein sequence ID" value="PRQ31302"/>
    <property type="gene ID" value="RchiOBHm_Chr5g0033981"/>
</dbReference>
<dbReference type="Gene3D" id="3.30.740.10">
    <property type="entry name" value="Protein Inhibitor Of Neuronal Nitric Oxide Synthase"/>
    <property type="match status" value="1"/>
</dbReference>
<dbReference type="InterPro" id="IPR037177">
    <property type="entry name" value="DLC_sf"/>
</dbReference>
<evidence type="ECO:0000313" key="3">
    <source>
        <dbReference type="EMBL" id="PRQ31302.1"/>
    </source>
</evidence>
<dbReference type="InterPro" id="IPR001372">
    <property type="entry name" value="Dynein_light_chain_typ-1/2"/>
</dbReference>
<protein>
    <recommendedName>
        <fullName evidence="1">Dynein light chain</fullName>
    </recommendedName>
</protein>
<sequence>MEKSDQKQKQRHEQNILLPQQQQHKQGYSDHVCRDRVQDQPQSKVQAGLIREVDQEVKLAATAISLNVRLRSSSHMPHHMQDRALRRTRSLIDSAAAAAKALSSKPRPNPTHIARALKKEFDSLYGPAWHCVVGKSFGSFVTHSPGGFLYFSIDDSLSVLLFKTEVQLVTEQQPRKPAN</sequence>
<keyword evidence="3" id="KW-0378">Hydrolase</keyword>
<dbReference type="SUPFAM" id="SSF54648">
    <property type="entry name" value="DLC"/>
    <property type="match status" value="1"/>
</dbReference>
<evidence type="ECO:0000313" key="4">
    <source>
        <dbReference type="Proteomes" id="UP000238479"/>
    </source>
</evidence>
<dbReference type="AlphaFoldDB" id="A0A2P6QAU5"/>
<keyword evidence="4" id="KW-1185">Reference proteome</keyword>
<feature type="region of interest" description="Disordered" evidence="2">
    <location>
        <begin position="1"/>
        <end position="30"/>
    </location>
</feature>
<comment type="similarity">
    <text evidence="1">Belongs to the dynein light chain family.</text>
</comment>
<dbReference type="Proteomes" id="UP000238479">
    <property type="component" value="Chromosome 5"/>
</dbReference>
<dbReference type="OrthoDB" id="10033309at2759"/>
<dbReference type="SMART" id="SM01375">
    <property type="entry name" value="Dynein_light"/>
    <property type="match status" value="1"/>
</dbReference>
<keyword evidence="1" id="KW-0493">Microtubule</keyword>
<comment type="caution">
    <text evidence="3">The sequence shown here is derived from an EMBL/GenBank/DDBJ whole genome shotgun (WGS) entry which is preliminary data.</text>
</comment>
<keyword evidence="1" id="KW-0243">Dynein</keyword>
<reference evidence="3 4" key="1">
    <citation type="journal article" date="2018" name="Nat. Genet.">
        <title>The Rosa genome provides new insights in the design of modern roses.</title>
        <authorList>
            <person name="Bendahmane M."/>
        </authorList>
    </citation>
    <scope>NUCLEOTIDE SEQUENCE [LARGE SCALE GENOMIC DNA]</scope>
    <source>
        <strain evidence="4">cv. Old Blush</strain>
    </source>
</reference>
<organism evidence="3 4">
    <name type="scientific">Rosa chinensis</name>
    <name type="common">China rose</name>
    <dbReference type="NCBI Taxonomy" id="74649"/>
    <lineage>
        <taxon>Eukaryota</taxon>
        <taxon>Viridiplantae</taxon>
        <taxon>Streptophyta</taxon>
        <taxon>Embryophyta</taxon>
        <taxon>Tracheophyta</taxon>
        <taxon>Spermatophyta</taxon>
        <taxon>Magnoliopsida</taxon>
        <taxon>eudicotyledons</taxon>
        <taxon>Gunneridae</taxon>
        <taxon>Pentapetalae</taxon>
        <taxon>rosids</taxon>
        <taxon>fabids</taxon>
        <taxon>Rosales</taxon>
        <taxon>Rosaceae</taxon>
        <taxon>Rosoideae</taxon>
        <taxon>Rosoideae incertae sedis</taxon>
        <taxon>Rosa</taxon>
    </lineage>
</organism>
<dbReference type="GO" id="GO:0005868">
    <property type="term" value="C:cytoplasmic dynein complex"/>
    <property type="evidence" value="ECO:0007669"/>
    <property type="project" value="TreeGrafter"/>
</dbReference>
<dbReference type="OMA" id="DMPSAMQ"/>
<comment type="subcellular location">
    <subcellularLocation>
        <location evidence="1">Cytoplasm</location>
        <location evidence="1">Cytoskeleton</location>
    </subcellularLocation>
</comment>
<feature type="compositionally biased region" description="Basic and acidic residues" evidence="2">
    <location>
        <begin position="1"/>
        <end position="14"/>
    </location>
</feature>
<dbReference type="GO" id="GO:0007017">
    <property type="term" value="P:microtubule-based process"/>
    <property type="evidence" value="ECO:0007669"/>
    <property type="project" value="InterPro"/>
</dbReference>
<gene>
    <name evidence="3" type="ORF">RchiOBHm_Chr5g0033981</name>
</gene>
<feature type="compositionally biased region" description="Polar residues" evidence="2">
    <location>
        <begin position="17"/>
        <end position="26"/>
    </location>
</feature>
<dbReference type="PANTHER" id="PTHR11886:SF49">
    <property type="entry name" value="DYNEIN LIGHT CHAIN"/>
    <property type="match status" value="1"/>
</dbReference>
<accession>A0A2P6QAU5</accession>
<evidence type="ECO:0000256" key="2">
    <source>
        <dbReference type="SAM" id="MobiDB-lite"/>
    </source>
</evidence>
<dbReference type="PANTHER" id="PTHR11886">
    <property type="entry name" value="DYNEIN LIGHT CHAIN"/>
    <property type="match status" value="1"/>
</dbReference>
<evidence type="ECO:0000256" key="1">
    <source>
        <dbReference type="RuleBase" id="RU365010"/>
    </source>
</evidence>
<name>A0A2P6QAU5_ROSCH</name>
<dbReference type="GO" id="GO:0016787">
    <property type="term" value="F:hydrolase activity"/>
    <property type="evidence" value="ECO:0007669"/>
    <property type="project" value="UniProtKB-KW"/>
</dbReference>
<dbReference type="STRING" id="74649.A0A2P6QAU5"/>
<dbReference type="Pfam" id="PF01221">
    <property type="entry name" value="Dynein_light"/>
    <property type="match status" value="1"/>
</dbReference>
<dbReference type="GO" id="GO:0045505">
    <property type="term" value="F:dynein intermediate chain binding"/>
    <property type="evidence" value="ECO:0007669"/>
    <property type="project" value="TreeGrafter"/>
</dbReference>
<keyword evidence="1" id="KW-0206">Cytoskeleton</keyword>
<keyword evidence="1" id="KW-0505">Motor protein</keyword>
<proteinExistence type="inferred from homology"/>
<dbReference type="GO" id="GO:0005874">
    <property type="term" value="C:microtubule"/>
    <property type="evidence" value="ECO:0007669"/>
    <property type="project" value="UniProtKB-KW"/>
</dbReference>